<sequence length="1069" mass="115717">MGPLTPSEGTTKGSVTLKNNVPSKILSLFSDLTEHDTEKRLKSVVLLIHQVVNSEKKVQASDGIGPTASYCLTRLVRGLASSRAGAREGFFTGLVLLLRRLPAVDTAALLAAVDAHLPDVRGDPRQATEHRIGRLLAAGAAVRAGHSSQLDRLTAALLEGWHHRAYMPPMVSTFIEELLLRVSEEQFAGSVWPQLKELLAAGWDGCTPERLWMLLVSRRQFPDVVDSRFLKQHWGSKKVFSPKNYGNIMQMIKLESVLTPALVGALVRLLPKRDRRTEQVARGLGSALVGRVLAPDSSAELQLTVISRLVSPPGSINFDHMTGTKILAQMLNGLKADALEPFSKTVLSCFEGTSSDRNLTPRGRAVACDLLCRLVQHPSAPGRTPLKERLLERLFAAGVLRDDSVSDELAATALRAFFRALEHPVRRLADLTELLRGLMERQRALLRADGAELRAPLSPEARAAWDAAAKAMRKLRPGAGPDTDVFIILLGHLSQQLFGTECAAAVDALQELHACLERQQQLRRSAEEPVWSEVVVDLLLSLLALNVHLLRNVVRSVFTLLAPTLSPEALLYAFQPLNPEFKMNSRPGDDAEGEIDEQESGSEDESAGEDSAEEDGEDEDEWEDESSGAEEEGEDAAEDTDQLETMRAQVKAALGGDSEDDAVSVDLDDVPEEHLAKVDEALGAAFRAMRKDKRMKGANRPTDEQLAMMHFRIRVLDLVDVYVRACPRSAAALGLLSPMVSLLSSCATDSHQAPLLGRLRACLKRLTAAGGRLPERHGLTQTLLAELLQDVLASGARLPAFSLELGGLLAAAVRLLVRTSAQLGGDQTEVISALSTALDAFFTDRECVYPARTFGQLLALPGWPRGWTLVTPLLDAAFSERVRPYRRTQAFQLVTTAAKNRAMVGAVPPAEVESAAARLEAGIHQLVSDVSAADGVRTKYVTCALEALLALRRAAGLTRPVTQLAAQLTELGQKFSLSKYTRSLIARLAQTGPRSEGVKNAKLPKNNGTAAAPADVSEPVQDRPRKRAGSCRSTAVDEGDGSVDSGVEEVASDAEPPKKKKIRPARVVA</sequence>
<organism evidence="5 6">
    <name type="scientific">Amphibalanus amphitrite</name>
    <name type="common">Striped barnacle</name>
    <name type="synonym">Balanus amphitrite</name>
    <dbReference type="NCBI Taxonomy" id="1232801"/>
    <lineage>
        <taxon>Eukaryota</taxon>
        <taxon>Metazoa</taxon>
        <taxon>Ecdysozoa</taxon>
        <taxon>Arthropoda</taxon>
        <taxon>Crustacea</taxon>
        <taxon>Multicrustacea</taxon>
        <taxon>Cirripedia</taxon>
        <taxon>Thoracica</taxon>
        <taxon>Thoracicalcarea</taxon>
        <taxon>Balanomorpha</taxon>
        <taxon>Balanoidea</taxon>
        <taxon>Balanidae</taxon>
        <taxon>Amphibalaninae</taxon>
        <taxon>Amphibalanus</taxon>
    </lineage>
</organism>
<dbReference type="SUPFAM" id="SSF48371">
    <property type="entry name" value="ARM repeat"/>
    <property type="match status" value="1"/>
</dbReference>
<comment type="subcellular location">
    <subcellularLocation>
        <location evidence="1">Nucleus</location>
    </subcellularLocation>
</comment>
<dbReference type="OrthoDB" id="6359128at2759"/>
<dbReference type="PANTHER" id="PTHR13213">
    <property type="entry name" value="MYB-BINDING PROTEIN 1A FAMILY MEMBER"/>
    <property type="match status" value="1"/>
</dbReference>
<comment type="similarity">
    <text evidence="2">Belongs to the MYBBP1A family.</text>
</comment>
<dbReference type="AlphaFoldDB" id="A0A6A4W5W1"/>
<evidence type="ECO:0000256" key="1">
    <source>
        <dbReference type="ARBA" id="ARBA00004123"/>
    </source>
</evidence>
<dbReference type="InterPro" id="IPR016024">
    <property type="entry name" value="ARM-type_fold"/>
</dbReference>
<evidence type="ECO:0000313" key="5">
    <source>
        <dbReference type="EMBL" id="KAF0301333.1"/>
    </source>
</evidence>
<dbReference type="GO" id="GO:0003714">
    <property type="term" value="F:transcription corepressor activity"/>
    <property type="evidence" value="ECO:0007669"/>
    <property type="project" value="TreeGrafter"/>
</dbReference>
<dbReference type="EMBL" id="VIIS01001173">
    <property type="protein sequence ID" value="KAF0301333.1"/>
    <property type="molecule type" value="Genomic_DNA"/>
</dbReference>
<feature type="compositionally biased region" description="Acidic residues" evidence="4">
    <location>
        <begin position="1037"/>
        <end position="1052"/>
    </location>
</feature>
<keyword evidence="6" id="KW-1185">Reference proteome</keyword>
<gene>
    <name evidence="5" type="primary">MYBBP1A_1</name>
    <name evidence="5" type="ORF">FJT64_026339</name>
</gene>
<comment type="caution">
    <text evidence="5">The sequence shown here is derived from an EMBL/GenBank/DDBJ whole genome shotgun (WGS) entry which is preliminary data.</text>
</comment>
<dbReference type="InterPro" id="IPR007015">
    <property type="entry name" value="DNA_pol_V/MYBBP1A"/>
</dbReference>
<evidence type="ECO:0000256" key="2">
    <source>
        <dbReference type="ARBA" id="ARBA00006809"/>
    </source>
</evidence>
<dbReference type="GO" id="GO:0003723">
    <property type="term" value="F:RNA binding"/>
    <property type="evidence" value="ECO:0007669"/>
    <property type="project" value="TreeGrafter"/>
</dbReference>
<feature type="compositionally biased region" description="Acidic residues" evidence="4">
    <location>
        <begin position="590"/>
        <end position="641"/>
    </location>
</feature>
<feature type="compositionally biased region" description="Basic residues" evidence="4">
    <location>
        <begin position="1058"/>
        <end position="1069"/>
    </location>
</feature>
<evidence type="ECO:0000313" key="6">
    <source>
        <dbReference type="Proteomes" id="UP000440578"/>
    </source>
</evidence>
<dbReference type="GO" id="GO:0005730">
    <property type="term" value="C:nucleolus"/>
    <property type="evidence" value="ECO:0007669"/>
    <property type="project" value="InterPro"/>
</dbReference>
<dbReference type="GO" id="GO:0043565">
    <property type="term" value="F:sequence-specific DNA binding"/>
    <property type="evidence" value="ECO:0007669"/>
    <property type="project" value="TreeGrafter"/>
</dbReference>
<dbReference type="Pfam" id="PF04931">
    <property type="entry name" value="DNA_pol_phi"/>
    <property type="match status" value="2"/>
</dbReference>
<accession>A0A6A4W5W1</accession>
<dbReference type="PANTHER" id="PTHR13213:SF2">
    <property type="entry name" value="MYB-BINDING PROTEIN 1A"/>
    <property type="match status" value="1"/>
</dbReference>
<evidence type="ECO:0000256" key="3">
    <source>
        <dbReference type="ARBA" id="ARBA00023242"/>
    </source>
</evidence>
<feature type="region of interest" description="Disordered" evidence="4">
    <location>
        <begin position="991"/>
        <end position="1069"/>
    </location>
</feature>
<keyword evidence="3" id="KW-0539">Nucleus</keyword>
<protein>
    <submittedName>
        <fullName evidence="5">Myb-binding protein 1A</fullName>
    </submittedName>
</protein>
<dbReference type="Proteomes" id="UP000440578">
    <property type="component" value="Unassembled WGS sequence"/>
</dbReference>
<reference evidence="5 6" key="1">
    <citation type="submission" date="2019-07" db="EMBL/GenBank/DDBJ databases">
        <title>Draft genome assembly of a fouling barnacle, Amphibalanus amphitrite (Darwin, 1854): The first reference genome for Thecostraca.</title>
        <authorList>
            <person name="Kim W."/>
        </authorList>
    </citation>
    <scope>NUCLEOTIDE SEQUENCE [LARGE SCALE GENOMIC DNA]</scope>
    <source>
        <strain evidence="5">SNU_AA5</strain>
        <tissue evidence="5">Soma without cirri and trophi</tissue>
    </source>
</reference>
<proteinExistence type="inferred from homology"/>
<feature type="region of interest" description="Disordered" evidence="4">
    <location>
        <begin position="582"/>
        <end position="641"/>
    </location>
</feature>
<name>A0A6A4W5W1_AMPAM</name>
<evidence type="ECO:0000256" key="4">
    <source>
        <dbReference type="SAM" id="MobiDB-lite"/>
    </source>
</evidence>